<organism evidence="1 2">
    <name type="scientific">Vibrio plantisponsor</name>
    <dbReference type="NCBI Taxonomy" id="664643"/>
    <lineage>
        <taxon>Bacteria</taxon>
        <taxon>Pseudomonadati</taxon>
        <taxon>Pseudomonadota</taxon>
        <taxon>Gammaproteobacteria</taxon>
        <taxon>Vibrionales</taxon>
        <taxon>Vibrionaceae</taxon>
        <taxon>Vibrio</taxon>
    </lineage>
</organism>
<accession>A0ABU4IN04</accession>
<keyword evidence="2" id="KW-1185">Reference proteome</keyword>
<evidence type="ECO:0000313" key="1">
    <source>
        <dbReference type="EMBL" id="MDW6019955.1"/>
    </source>
</evidence>
<dbReference type="Proteomes" id="UP001272325">
    <property type="component" value="Unassembled WGS sequence"/>
</dbReference>
<evidence type="ECO:0000313" key="2">
    <source>
        <dbReference type="Proteomes" id="UP001272325"/>
    </source>
</evidence>
<name>A0ABU4IN04_9VIBR</name>
<gene>
    <name evidence="1" type="ORF">SBW85_19810</name>
</gene>
<dbReference type="RefSeq" id="WP_171138986.1">
    <property type="nucleotide sequence ID" value="NZ_AP024894.1"/>
</dbReference>
<proteinExistence type="predicted"/>
<dbReference type="EMBL" id="JAWRCN010000002">
    <property type="protein sequence ID" value="MDW6019955.1"/>
    <property type="molecule type" value="Genomic_DNA"/>
</dbReference>
<sequence>MTEEEFDRLHPWPDANGVSSLFRFMSINKKRPEILNTLFLEKKLYHSLATDFNDPFECRPHFVLDGKINNAKNIRDYLNRMVRKEYKFTFKQAQQFANETMTKPGCLNDVMKKANDGMLGKLRICCYTTNKENLLFWAHYANSHKGFCIELDATTLPVSYAYKVQYSEEYPLAVYPLPRDRRAFRFSLIKSKAWEYEDEYRTVFLPTAPAQVKLPHDGTSLHMPASTITNVYLGALISDEDKEILLEVIDKSEFNPVIWQASLSESSYNLNFTKLR</sequence>
<protein>
    <submittedName>
        <fullName evidence="1">DUF2971 domain-containing protein</fullName>
    </submittedName>
</protein>
<comment type="caution">
    <text evidence="1">The sequence shown here is derived from an EMBL/GenBank/DDBJ whole genome shotgun (WGS) entry which is preliminary data.</text>
</comment>
<reference evidence="1 2" key="1">
    <citation type="submission" date="2023-11" db="EMBL/GenBank/DDBJ databases">
        <title>Plant-associative lifestyle of Vibrio porteresiae and its evolutionary dynamics.</title>
        <authorList>
            <person name="Rameshkumar N."/>
            <person name="Kirti K."/>
        </authorList>
    </citation>
    <scope>NUCLEOTIDE SEQUENCE [LARGE SCALE GENOMIC DNA]</scope>
    <source>
        <strain evidence="1 2">MSSRF60</strain>
    </source>
</reference>